<dbReference type="AlphaFoldDB" id="A0A1I6FNS0"/>
<sequence>MEQTKGLKALSKGLLLFGVLTLLISCKDNPEVADTPAEVPQLWTPYDEAALVSASKAEGGPDYSLIQSHFQDKQEVFETLYPEAMALSEARYGQLKSLILEQPVTQLQDAVARGEVSYEEITRFYLRRIFKYELDSTKTLNAIIALNPDAVQQARDRDYVLKAMPAEQRHPIFGMPVLVKDNIGVAGMPTTAGAAALANHSPENAFVTGRLKARGAIVLGKLNMSEWAYFFCQQCPSGYSAIGGQTLNPYGRATLSPGGSSSGSGAAIAAGYAFAAIGTETSGSILSPASQNGLVGLKPSVGMLSRTGIIPISNALDTPGPMARKVLDAAVLMDAMTGQDPSDNVSTDFYFPDGLFLPAVVDLSEKRFGYYTDLKESDSLYARALDVLEAAGANLVALQQPDRPNLPFREFLAAEMKRALPAYLEAYPVAGIADLNAILDYNRADSLLRMPYGQYYLEQTAASTLTDEELAAMDAQMKADGQAYFKEAFQDLELNAVLDISNRLASVAAVGRFPALTQPMGFREDGRPASLTWIGPTYTEKQLLNFALAFEGLERFRRAPKDYLE</sequence>
<dbReference type="OrthoDB" id="9811471at2"/>
<gene>
    <name evidence="2" type="ORF">SAMN04490243_0258</name>
</gene>
<keyword evidence="3" id="KW-1185">Reference proteome</keyword>
<dbReference type="RefSeq" id="WP_092980052.1">
    <property type="nucleotide sequence ID" value="NZ_FOYQ01000001.1"/>
</dbReference>
<evidence type="ECO:0000313" key="2">
    <source>
        <dbReference type="EMBL" id="SFR31514.1"/>
    </source>
</evidence>
<dbReference type="SUPFAM" id="SSF75304">
    <property type="entry name" value="Amidase signature (AS) enzymes"/>
    <property type="match status" value="1"/>
</dbReference>
<dbReference type="PROSITE" id="PS51257">
    <property type="entry name" value="PROKAR_LIPOPROTEIN"/>
    <property type="match status" value="1"/>
</dbReference>
<protein>
    <submittedName>
        <fullName evidence="2">Amidase</fullName>
    </submittedName>
</protein>
<dbReference type="Gene3D" id="3.90.1300.10">
    <property type="entry name" value="Amidase signature (AS) domain"/>
    <property type="match status" value="1"/>
</dbReference>
<feature type="domain" description="Amidase" evidence="1">
    <location>
        <begin position="120"/>
        <end position="544"/>
    </location>
</feature>
<dbReference type="InterPro" id="IPR036928">
    <property type="entry name" value="AS_sf"/>
</dbReference>
<accession>A0A1I6FNS0</accession>
<evidence type="ECO:0000313" key="3">
    <source>
        <dbReference type="Proteomes" id="UP000199534"/>
    </source>
</evidence>
<dbReference type="InterPro" id="IPR023631">
    <property type="entry name" value="Amidase_dom"/>
</dbReference>
<evidence type="ECO:0000259" key="1">
    <source>
        <dbReference type="Pfam" id="PF01425"/>
    </source>
</evidence>
<organism evidence="2 3">
    <name type="scientific">Robiginitalea myxolifaciens</name>
    <dbReference type="NCBI Taxonomy" id="400055"/>
    <lineage>
        <taxon>Bacteria</taxon>
        <taxon>Pseudomonadati</taxon>
        <taxon>Bacteroidota</taxon>
        <taxon>Flavobacteriia</taxon>
        <taxon>Flavobacteriales</taxon>
        <taxon>Flavobacteriaceae</taxon>
        <taxon>Robiginitalea</taxon>
    </lineage>
</organism>
<dbReference type="STRING" id="400055.SAMN04490243_0258"/>
<name>A0A1I6FNS0_9FLAO</name>
<reference evidence="2 3" key="1">
    <citation type="submission" date="2016-10" db="EMBL/GenBank/DDBJ databases">
        <authorList>
            <person name="de Groot N.N."/>
        </authorList>
    </citation>
    <scope>NUCLEOTIDE SEQUENCE [LARGE SCALE GENOMIC DNA]</scope>
    <source>
        <strain evidence="2 3">DSM 21019</strain>
    </source>
</reference>
<dbReference type="PANTHER" id="PTHR42678:SF34">
    <property type="entry name" value="OS04G0183300 PROTEIN"/>
    <property type="match status" value="1"/>
</dbReference>
<dbReference type="EMBL" id="FOYQ01000001">
    <property type="protein sequence ID" value="SFR31514.1"/>
    <property type="molecule type" value="Genomic_DNA"/>
</dbReference>
<proteinExistence type="predicted"/>
<dbReference type="PANTHER" id="PTHR42678">
    <property type="entry name" value="AMIDASE"/>
    <property type="match status" value="1"/>
</dbReference>
<dbReference type="Proteomes" id="UP000199534">
    <property type="component" value="Unassembled WGS sequence"/>
</dbReference>
<dbReference type="Pfam" id="PF01425">
    <property type="entry name" value="Amidase"/>
    <property type="match status" value="1"/>
</dbReference>